<feature type="transmembrane region" description="Helical" evidence="1">
    <location>
        <begin position="111"/>
        <end position="137"/>
    </location>
</feature>
<comment type="caution">
    <text evidence="2">The sequence shown here is derived from an EMBL/GenBank/DDBJ whole genome shotgun (WGS) entry which is preliminary data.</text>
</comment>
<keyword evidence="3" id="KW-1185">Reference proteome</keyword>
<accession>A0ABV2QI81</accession>
<evidence type="ECO:0008006" key="4">
    <source>
        <dbReference type="Google" id="ProtNLM"/>
    </source>
</evidence>
<name>A0ABV2QI81_9MICO</name>
<feature type="transmembrane region" description="Helical" evidence="1">
    <location>
        <begin position="234"/>
        <end position="252"/>
    </location>
</feature>
<feature type="transmembrane region" description="Helical" evidence="1">
    <location>
        <begin position="165"/>
        <end position="187"/>
    </location>
</feature>
<keyword evidence="1" id="KW-1133">Transmembrane helix</keyword>
<keyword evidence="1" id="KW-0812">Transmembrane</keyword>
<feature type="transmembrane region" description="Helical" evidence="1">
    <location>
        <begin position="77"/>
        <end position="99"/>
    </location>
</feature>
<protein>
    <recommendedName>
        <fullName evidence="4">ABC transporter permease</fullName>
    </recommendedName>
</protein>
<organism evidence="2 3">
    <name type="scientific">Conyzicola nivalis</name>
    <dbReference type="NCBI Taxonomy" id="1477021"/>
    <lineage>
        <taxon>Bacteria</taxon>
        <taxon>Bacillati</taxon>
        <taxon>Actinomycetota</taxon>
        <taxon>Actinomycetes</taxon>
        <taxon>Micrococcales</taxon>
        <taxon>Microbacteriaceae</taxon>
        <taxon>Conyzicola</taxon>
    </lineage>
</organism>
<dbReference type="EMBL" id="JBEPSJ010000001">
    <property type="protein sequence ID" value="MET4580741.1"/>
    <property type="molecule type" value="Genomic_DNA"/>
</dbReference>
<evidence type="ECO:0000256" key="1">
    <source>
        <dbReference type="SAM" id="Phobius"/>
    </source>
</evidence>
<dbReference type="RefSeq" id="WP_354022954.1">
    <property type="nucleotide sequence ID" value="NZ_JBEPSJ010000001.1"/>
</dbReference>
<proteinExistence type="predicted"/>
<gene>
    <name evidence="2" type="ORF">ABIE21_000231</name>
</gene>
<keyword evidence="1" id="KW-0472">Membrane</keyword>
<feature type="transmembrane region" description="Helical" evidence="1">
    <location>
        <begin position="194"/>
        <end position="214"/>
    </location>
</feature>
<feature type="transmembrane region" description="Helical" evidence="1">
    <location>
        <begin position="35"/>
        <end position="57"/>
    </location>
</feature>
<evidence type="ECO:0000313" key="3">
    <source>
        <dbReference type="Proteomes" id="UP001549257"/>
    </source>
</evidence>
<evidence type="ECO:0000313" key="2">
    <source>
        <dbReference type="EMBL" id="MET4580741.1"/>
    </source>
</evidence>
<dbReference type="Proteomes" id="UP001549257">
    <property type="component" value="Unassembled WGS sequence"/>
</dbReference>
<sequence length="259" mass="28603">MTTITLSESASTTHRPAANRILAVFRLHFVNPYTVVIIPWLIMLFIFLVNYAIWWLIDANVQDAADRSDAQQGLGWSGASFYIFVYLMVVAIQAINFTFPFAQGYGVTRRDFYLGTSLAFVALAAGYAVALTVLSYIEEATGGWGLGGQMFTAVYFGTGEWYTRLATFFLILAFFFFVGAAIAAVYVRWRTNGMLIFFGLLTVLLVGLAALATFTQSWPAVGEWLVENGANGVILWSLVPTVLAAVTGYFVLRRATPRD</sequence>
<reference evidence="2 3" key="1">
    <citation type="submission" date="2024-06" db="EMBL/GenBank/DDBJ databases">
        <title>Sorghum-associated microbial communities from plants grown in Nebraska, USA.</title>
        <authorList>
            <person name="Schachtman D."/>
        </authorList>
    </citation>
    <scope>NUCLEOTIDE SEQUENCE [LARGE SCALE GENOMIC DNA]</scope>
    <source>
        <strain evidence="2 3">2857</strain>
    </source>
</reference>